<dbReference type="SUPFAM" id="SSF51905">
    <property type="entry name" value="FAD/NAD(P)-binding domain"/>
    <property type="match status" value="1"/>
</dbReference>
<dbReference type="Gene3D" id="3.50.50.60">
    <property type="entry name" value="FAD/NAD(P)-binding domain"/>
    <property type="match status" value="1"/>
</dbReference>
<reference evidence="3 4" key="1">
    <citation type="journal article" date="2021" name="Int. J. Syst. Evol. Microbiol.">
        <title>Steroidobacter gossypii sp. nov., isolated from soil of cotton cropping field.</title>
        <authorList>
            <person name="Huang R."/>
            <person name="Yang S."/>
            <person name="Zhen C."/>
            <person name="Liu W."/>
        </authorList>
    </citation>
    <scope>NUCLEOTIDE SEQUENCE [LARGE SCALE GENOMIC DNA]</scope>
    <source>
        <strain evidence="3 4">S1-65</strain>
    </source>
</reference>
<dbReference type="RefSeq" id="WP_203167088.1">
    <property type="nucleotide sequence ID" value="NZ_JAEVLS010000002.1"/>
</dbReference>
<dbReference type="InterPro" id="IPR036188">
    <property type="entry name" value="FAD/NAD-bd_sf"/>
</dbReference>
<evidence type="ECO:0000256" key="1">
    <source>
        <dbReference type="ARBA" id="ARBA00023002"/>
    </source>
</evidence>
<sequence length="419" mass="46229">MSQRIDPPVSAMAAATGCRVVDLDFVIVGGGILGTAVAAVASQADYRVLVLRMTDRGRPRADTLRNQGWLQSGVLYPMGIFKDEAEYRLLGTMTYFGGREMLARCGMEPSNERAVVRVRDPVRVREIEAKAKLLRLRSENFRRLDSADAQASLGALFERGSAYFLCPDCPFDEAAVLTHFRGEAVKNGAQFLEIDEPVKLLRRGDHIAICWDGITLDSPVTLITAGAGGLELLRQIECAVPAEIRQTPLLVHPNSCGVPVPILVDFERQFSLVKHPCTPADALVIGTKVHQQPVSFIAPEQRRVSKSDAASFRRFLHPHLEQSMQTGRFTAGFEVMPTATAGVTHLEPFVKTFDNVVFASPGRATLALQAAEKAFSATRAIVDARGRRRFEFVARSSRAWCDPIDMHYQPTYQFNDAEV</sequence>
<evidence type="ECO:0000313" key="3">
    <source>
        <dbReference type="EMBL" id="MBM0105020.1"/>
    </source>
</evidence>
<dbReference type="Proteomes" id="UP000661077">
    <property type="component" value="Unassembled WGS sequence"/>
</dbReference>
<dbReference type="EMBL" id="JAEVLS010000002">
    <property type="protein sequence ID" value="MBM0105020.1"/>
    <property type="molecule type" value="Genomic_DNA"/>
</dbReference>
<organism evidence="3 4">
    <name type="scientific">Steroidobacter gossypii</name>
    <dbReference type="NCBI Taxonomy" id="2805490"/>
    <lineage>
        <taxon>Bacteria</taxon>
        <taxon>Pseudomonadati</taxon>
        <taxon>Pseudomonadota</taxon>
        <taxon>Gammaproteobacteria</taxon>
        <taxon>Steroidobacterales</taxon>
        <taxon>Steroidobacteraceae</taxon>
        <taxon>Steroidobacter</taxon>
    </lineage>
</organism>
<keyword evidence="1" id="KW-0560">Oxidoreductase</keyword>
<keyword evidence="4" id="KW-1185">Reference proteome</keyword>
<gene>
    <name evidence="3" type="ORF">JM946_09680</name>
</gene>
<protein>
    <submittedName>
        <fullName evidence="3">FAD-binding oxidoreductase</fullName>
    </submittedName>
</protein>
<proteinExistence type="predicted"/>
<evidence type="ECO:0000313" key="4">
    <source>
        <dbReference type="Proteomes" id="UP000661077"/>
    </source>
</evidence>
<dbReference type="Gene3D" id="3.30.9.10">
    <property type="entry name" value="D-Amino Acid Oxidase, subunit A, domain 2"/>
    <property type="match status" value="1"/>
</dbReference>
<evidence type="ECO:0000259" key="2">
    <source>
        <dbReference type="Pfam" id="PF01266"/>
    </source>
</evidence>
<accession>A0ABS1WVL8</accession>
<comment type="caution">
    <text evidence="3">The sequence shown here is derived from an EMBL/GenBank/DDBJ whole genome shotgun (WGS) entry which is preliminary data.</text>
</comment>
<dbReference type="Pfam" id="PF01266">
    <property type="entry name" value="DAO"/>
    <property type="match status" value="1"/>
</dbReference>
<dbReference type="InterPro" id="IPR006076">
    <property type="entry name" value="FAD-dep_OxRdtase"/>
</dbReference>
<dbReference type="PROSITE" id="PS51257">
    <property type="entry name" value="PROKAR_LIPOPROTEIN"/>
    <property type="match status" value="1"/>
</dbReference>
<name>A0ABS1WVL8_9GAMM</name>
<feature type="domain" description="FAD dependent oxidoreductase" evidence="2">
    <location>
        <begin position="24"/>
        <end position="359"/>
    </location>
</feature>